<dbReference type="RefSeq" id="WP_044050749.1">
    <property type="nucleotide sequence ID" value="NZ_CP003984.1"/>
</dbReference>
<dbReference type="KEGG" id="ptp:RCA23_c26480"/>
<feature type="domain" description="DUF4387" evidence="1">
    <location>
        <begin position="4"/>
        <end position="96"/>
    </location>
</feature>
<dbReference type="AlphaFoldDB" id="A0AAN0VJE2"/>
<evidence type="ECO:0000313" key="3">
    <source>
        <dbReference type="Proteomes" id="UP000028680"/>
    </source>
</evidence>
<dbReference type="Pfam" id="PF14330">
    <property type="entry name" value="DUF4387"/>
    <property type="match status" value="1"/>
</dbReference>
<proteinExistence type="predicted"/>
<organism evidence="2 3">
    <name type="scientific">Planktomarina temperata RCA23</name>
    <dbReference type="NCBI Taxonomy" id="666509"/>
    <lineage>
        <taxon>Bacteria</taxon>
        <taxon>Pseudomonadati</taxon>
        <taxon>Pseudomonadota</taxon>
        <taxon>Alphaproteobacteria</taxon>
        <taxon>Rhodobacterales</taxon>
        <taxon>Paracoccaceae</taxon>
        <taxon>Planktomarina</taxon>
    </lineage>
</organism>
<reference evidence="2 3" key="1">
    <citation type="journal article" date="2014" name="ISME J.">
        <title>Adaptation of an abundant Roseobacter RCA organism to pelagic systems revealed by genomic and transcriptomic analyses.</title>
        <authorList>
            <person name="Voget S."/>
            <person name="Wemheuer B."/>
            <person name="Brinkhoff T."/>
            <person name="Vollmers J."/>
            <person name="Dietrich S."/>
            <person name="Giebel H.A."/>
            <person name="Beardsley C."/>
            <person name="Sardemann C."/>
            <person name="Bakenhus I."/>
            <person name="Billerbeck S."/>
            <person name="Daniel R."/>
            <person name="Simon M."/>
        </authorList>
    </citation>
    <scope>NUCLEOTIDE SEQUENCE [LARGE SCALE GENOMIC DNA]</scope>
    <source>
        <strain evidence="2 3">RCA23</strain>
    </source>
</reference>
<evidence type="ECO:0000313" key="2">
    <source>
        <dbReference type="EMBL" id="AII88165.1"/>
    </source>
</evidence>
<gene>
    <name evidence="2" type="ORF">RCA23_c26480</name>
</gene>
<keyword evidence="3" id="KW-1185">Reference proteome</keyword>
<name>A0AAN0VJE2_9RHOB</name>
<evidence type="ECO:0000259" key="1">
    <source>
        <dbReference type="Pfam" id="PF14330"/>
    </source>
</evidence>
<dbReference type="InterPro" id="IPR025496">
    <property type="entry name" value="DUF4387"/>
</dbReference>
<sequence length="101" mass="11149">MANLGEIVQKIRSKNAGPFWLTVDIFCGTPHAYEYVIARLFSATVAKAFGVNTQDIKRFDIANLHVVKFSLPRPHVQGSTLDPDMHGASWAALLAELPLEN</sequence>
<dbReference type="Proteomes" id="UP000028680">
    <property type="component" value="Chromosome"/>
</dbReference>
<protein>
    <recommendedName>
        <fullName evidence="1">DUF4387 domain-containing protein</fullName>
    </recommendedName>
</protein>
<dbReference type="EMBL" id="CP003984">
    <property type="protein sequence ID" value="AII88165.1"/>
    <property type="molecule type" value="Genomic_DNA"/>
</dbReference>
<accession>A0AAN0VJE2</accession>